<accession>A0A098M7L9</accession>
<evidence type="ECO:0000313" key="4">
    <source>
        <dbReference type="EMBL" id="KGE18535.1"/>
    </source>
</evidence>
<dbReference type="InterPro" id="IPR014001">
    <property type="entry name" value="Helicase_ATP-bd"/>
</dbReference>
<dbReference type="SUPFAM" id="SSF52540">
    <property type="entry name" value="P-loop containing nucleoside triphosphate hydrolases"/>
    <property type="match status" value="1"/>
</dbReference>
<feature type="coiled-coil region" evidence="1">
    <location>
        <begin position="147"/>
        <end position="191"/>
    </location>
</feature>
<dbReference type="PANTHER" id="PTHR47396:SF1">
    <property type="entry name" value="ATP-DEPENDENT HELICASE IRC3-RELATED"/>
    <property type="match status" value="1"/>
</dbReference>
<dbReference type="Pfam" id="PF13643">
    <property type="entry name" value="DUF4145"/>
    <property type="match status" value="1"/>
</dbReference>
<dbReference type="InterPro" id="IPR013670">
    <property type="entry name" value="EcoEI_R_C_dom"/>
</dbReference>
<evidence type="ECO:0000259" key="3">
    <source>
        <dbReference type="PROSITE" id="PS51194"/>
    </source>
</evidence>
<dbReference type="Pfam" id="PF00271">
    <property type="entry name" value="Helicase_C"/>
    <property type="match status" value="1"/>
</dbReference>
<dbReference type="PROSITE" id="PS51192">
    <property type="entry name" value="HELICASE_ATP_BIND_1"/>
    <property type="match status" value="1"/>
</dbReference>
<dbReference type="GO" id="GO:0003677">
    <property type="term" value="F:DNA binding"/>
    <property type="evidence" value="ECO:0007669"/>
    <property type="project" value="InterPro"/>
</dbReference>
<dbReference type="InterPro" id="IPR025285">
    <property type="entry name" value="DUF4145"/>
</dbReference>
<organism evidence="4 5">
    <name type="scientific">Paenibacillus wynnii</name>
    <dbReference type="NCBI Taxonomy" id="268407"/>
    <lineage>
        <taxon>Bacteria</taxon>
        <taxon>Bacillati</taxon>
        <taxon>Bacillota</taxon>
        <taxon>Bacilli</taxon>
        <taxon>Bacillales</taxon>
        <taxon>Paenibacillaceae</taxon>
        <taxon>Paenibacillus</taxon>
    </lineage>
</organism>
<comment type="caution">
    <text evidence="4">The sequence shown here is derived from an EMBL/GenBank/DDBJ whole genome shotgun (WGS) entry which is preliminary data.</text>
</comment>
<dbReference type="REBASE" id="141052">
    <property type="entry name" value="Pwy18344IP"/>
</dbReference>
<dbReference type="PANTHER" id="PTHR47396">
    <property type="entry name" value="TYPE I RESTRICTION ENZYME ECOKI R PROTEIN"/>
    <property type="match status" value="1"/>
</dbReference>
<dbReference type="SMART" id="SM00490">
    <property type="entry name" value="HELICc"/>
    <property type="match status" value="1"/>
</dbReference>
<protein>
    <submittedName>
        <fullName evidence="4">Type I restriction enzyme EcoKI subunit R</fullName>
        <ecNumber evidence="4">3.1.21.3</ecNumber>
    </submittedName>
</protein>
<dbReference type="Gene3D" id="3.90.1570.30">
    <property type="match status" value="1"/>
</dbReference>
<dbReference type="CDD" id="cd18799">
    <property type="entry name" value="SF2_C_EcoAI-like"/>
    <property type="match status" value="1"/>
</dbReference>
<dbReference type="Gene3D" id="3.40.50.300">
    <property type="entry name" value="P-loop containing nucleotide triphosphate hydrolases"/>
    <property type="match status" value="2"/>
</dbReference>
<dbReference type="AlphaFoldDB" id="A0A098M7L9"/>
<dbReference type="InterPro" id="IPR050742">
    <property type="entry name" value="Helicase_Restrict-Modif_Enz"/>
</dbReference>
<dbReference type="PROSITE" id="PS51194">
    <property type="entry name" value="HELICASE_CTER"/>
    <property type="match status" value="1"/>
</dbReference>
<dbReference type="Proteomes" id="UP000029734">
    <property type="component" value="Unassembled WGS sequence"/>
</dbReference>
<keyword evidence="1" id="KW-0175">Coiled coil</keyword>
<dbReference type="InterPro" id="IPR001650">
    <property type="entry name" value="Helicase_C-like"/>
</dbReference>
<dbReference type="EMBL" id="JQCR01000002">
    <property type="protein sequence ID" value="KGE18535.1"/>
    <property type="molecule type" value="Genomic_DNA"/>
</dbReference>
<evidence type="ECO:0000259" key="2">
    <source>
        <dbReference type="PROSITE" id="PS51192"/>
    </source>
</evidence>
<dbReference type="GO" id="GO:0005829">
    <property type="term" value="C:cytosol"/>
    <property type="evidence" value="ECO:0007669"/>
    <property type="project" value="TreeGrafter"/>
</dbReference>
<sequence>MNNSNFTFLSNHWNILSNLAEMAERNVYSDPNTSLIKLRMLGETITKYICALEEMNHTDTLSQMDRLNLLSQEDLLTEELLDILHAIRKTGNKANHGDGIYGTTEEAKALLHMTFRLAVWFMQVYGEWDFTAPEYTEPTNVEDSQNQEQLQQLADSYESKVQHLEQELLKLSQLQDQKSQDEKQKRHSKARKLGSALVLTEAETRVIIDEKLRLAGWEADTLQLRFSAGTRPEKGKFLAIAEWPLKNGFADYALFYGMELIAIVEAKRQSKDVQADIEQAKKYASYVIKHGDEVIHGPWGNYQVPFLFATNGRPYLRQLEQKSGIWFLDARKPTNHSRVLQTWYSPEGLKELLQQDIEQATKDLRDESLDYLHLREYQENAILAVEHAIEAGQRRILVAMATGTGKTRMAIGLIYRLIKHNRFKRILFLVDRSALGRQAEAAFKDSKLESYHSFTEIFELQTLDDKKPNTETKVQIATVQGMVKRLFYSDDDKGIPSVDQYDCIIVDEAHRGYTLDKEMTEIELEFRDHADYVSKYRKVLDYFDAVRIGLTATPALHTVEIFDKSIVNYSYREAVIDGYLIDHEPPVLFETELKKNGIKWQIGEEIAVYNVSSGTVEKELLEDEVNLEVTQFNKTVITENFNRVVLEALTKYIDPEADGKTLIFAATDDHADMVVRIFKEELEKVYGPVDDSAILKITGSIKDPLHAIKLFKNERLPSIVVTVDLLTTGIDIPSISHVVFLRRVRSRILYEQMLGRATRRCDEISKDHFMIYDAVGIYESLKPYTDMKPVVTRPQVTLDLLVDELKQMRIEHHIKSHQEEIVAKMQRKKQRWTPQDHDDFKALSDGESVDEFIDEIKKTSVDQVSKALLSKPQLLQFIEENRGRHSRQYISNHQDKLIGVTRGYGDAQKPEDYLEGFNGFIRENLNLIPALYIICTRPNDLTREELRKLRVILDQKGFTEKNLQTAWRDTKQQDIAADIISFIRQQALGDPLISHEERIENAMKKIYGMRVWPKVQKDWLKRIEKQLLQESVLDPSPEKAFDVEPFRSKGGYKQLNKIFDGQLDEIVATINVALYPPREKEQA</sequence>
<reference evidence="4 5" key="2">
    <citation type="submission" date="2014-10" db="EMBL/GenBank/DDBJ databases">
        <title>Comparative genomics of the Paenibacillus odorifer group.</title>
        <authorList>
            <person name="Tsai Y.-C."/>
            <person name="Martin N."/>
            <person name="Korlach J."/>
            <person name="Wiedmann M."/>
        </authorList>
    </citation>
    <scope>NUCLEOTIDE SEQUENCE [LARGE SCALE GENOMIC DNA]</scope>
    <source>
        <strain evidence="4 5">DSM 18334</strain>
    </source>
</reference>
<dbReference type="GO" id="GO:0005524">
    <property type="term" value="F:ATP binding"/>
    <property type="evidence" value="ECO:0007669"/>
    <property type="project" value="InterPro"/>
</dbReference>
<dbReference type="GO" id="GO:0009035">
    <property type="term" value="F:type I site-specific deoxyribonuclease activity"/>
    <property type="evidence" value="ECO:0007669"/>
    <property type="project" value="UniProtKB-EC"/>
</dbReference>
<feature type="domain" description="Helicase ATP-binding" evidence="2">
    <location>
        <begin position="387"/>
        <end position="572"/>
    </location>
</feature>
<dbReference type="Pfam" id="PF04851">
    <property type="entry name" value="ResIII"/>
    <property type="match status" value="1"/>
</dbReference>
<name>A0A098M7L9_9BACL</name>
<dbReference type="OrthoDB" id="9802848at2"/>
<feature type="domain" description="Helicase C-terminal" evidence="3">
    <location>
        <begin position="645"/>
        <end position="806"/>
    </location>
</feature>
<evidence type="ECO:0000313" key="5">
    <source>
        <dbReference type="Proteomes" id="UP000029734"/>
    </source>
</evidence>
<reference evidence="4 5" key="1">
    <citation type="submission" date="2014-08" db="EMBL/GenBank/DDBJ databases">
        <authorList>
            <person name="den Bakker H.C."/>
        </authorList>
    </citation>
    <scope>NUCLEOTIDE SEQUENCE [LARGE SCALE GENOMIC DNA]</scope>
    <source>
        <strain evidence="4 5">DSM 18334</strain>
    </source>
</reference>
<evidence type="ECO:0000256" key="1">
    <source>
        <dbReference type="SAM" id="Coils"/>
    </source>
</evidence>
<keyword evidence="5" id="KW-1185">Reference proteome</keyword>
<dbReference type="Pfam" id="PF08463">
    <property type="entry name" value="EcoEI_R_C"/>
    <property type="match status" value="1"/>
</dbReference>
<dbReference type="STRING" id="268407.PWYN_03490"/>
<proteinExistence type="predicted"/>
<dbReference type="InterPro" id="IPR027417">
    <property type="entry name" value="P-loop_NTPase"/>
</dbReference>
<dbReference type="SMART" id="SM00487">
    <property type="entry name" value="DEXDc"/>
    <property type="match status" value="1"/>
</dbReference>
<dbReference type="CDD" id="cd18032">
    <property type="entry name" value="DEXHc_RE_I_III_res"/>
    <property type="match status" value="1"/>
</dbReference>
<dbReference type="InterPro" id="IPR006935">
    <property type="entry name" value="Helicase/UvrB_N"/>
</dbReference>
<gene>
    <name evidence="4" type="primary">hsdR</name>
    <name evidence="4" type="ORF">PWYN_03490</name>
</gene>
<keyword evidence="4" id="KW-0378">Hydrolase</keyword>
<dbReference type="GO" id="GO:0006304">
    <property type="term" value="P:DNA modification"/>
    <property type="evidence" value="ECO:0007669"/>
    <property type="project" value="InterPro"/>
</dbReference>
<dbReference type="eggNOG" id="COG4096">
    <property type="taxonomic scope" value="Bacteria"/>
</dbReference>
<dbReference type="NCBIfam" id="NF008521">
    <property type="entry name" value="PRK11448.1"/>
    <property type="match status" value="1"/>
</dbReference>
<dbReference type="EC" id="3.1.21.3" evidence="4"/>
<dbReference type="RefSeq" id="WP_036648536.1">
    <property type="nucleotide sequence ID" value="NZ_JQCR01000002.1"/>
</dbReference>